<evidence type="ECO:0000313" key="1">
    <source>
        <dbReference type="EMBL" id="MFC7219219.1"/>
    </source>
</evidence>
<dbReference type="Proteomes" id="UP001596413">
    <property type="component" value="Unassembled WGS sequence"/>
</dbReference>
<reference evidence="2" key="1">
    <citation type="journal article" date="2019" name="Int. J. Syst. Evol. Microbiol.">
        <title>The Global Catalogue of Microorganisms (GCM) 10K type strain sequencing project: providing services to taxonomists for standard genome sequencing and annotation.</title>
        <authorList>
            <consortium name="The Broad Institute Genomics Platform"/>
            <consortium name="The Broad Institute Genome Sequencing Center for Infectious Disease"/>
            <person name="Wu L."/>
            <person name="Ma J."/>
        </authorList>
    </citation>
    <scope>NUCLEOTIDE SEQUENCE [LARGE SCALE GENOMIC DNA]</scope>
    <source>
        <strain evidence="2">CGMCC 1.13681</strain>
    </source>
</reference>
<sequence>MDAARWRDSYAADCAVPAGRPLPDLVAELAEALRHEDPDLRDGEPYVVLRTWIERDLVAGELRRWLGLLMAERFADPAIQARAFAPLVLDMIVARGDVDPAWVDAFARWYPAEEDLRGWDERLGWLHAVAHGADLLGSLGLHRDVDPVAMLDLAAARLTAPTGHLFDQQEDDRLAQALARTLTRPELSEEQAVAWLDAVEADFAKGRPPGVPTTAAHTSNAMRTLRALYVLADTGVTGRRGGPVLAVRHAEAVKARLREVLGLVFQAY</sequence>
<organism evidence="1 2">
    <name type="scientific">Streptomyces polyrhachis</name>
    <dbReference type="NCBI Taxonomy" id="1282885"/>
    <lineage>
        <taxon>Bacteria</taxon>
        <taxon>Bacillati</taxon>
        <taxon>Actinomycetota</taxon>
        <taxon>Actinomycetes</taxon>
        <taxon>Kitasatosporales</taxon>
        <taxon>Streptomycetaceae</taxon>
        <taxon>Streptomyces</taxon>
    </lineage>
</organism>
<dbReference type="Pfam" id="PF10978">
    <property type="entry name" value="DUF2785"/>
    <property type="match status" value="1"/>
</dbReference>
<dbReference type="EMBL" id="JBHSZO010000019">
    <property type="protein sequence ID" value="MFC7219219.1"/>
    <property type="molecule type" value="Genomic_DNA"/>
</dbReference>
<proteinExistence type="predicted"/>
<comment type="caution">
    <text evidence="1">The sequence shown here is derived from an EMBL/GenBank/DDBJ whole genome shotgun (WGS) entry which is preliminary data.</text>
</comment>
<gene>
    <name evidence="1" type="ORF">ACFQLX_13730</name>
</gene>
<keyword evidence="2" id="KW-1185">Reference proteome</keyword>
<evidence type="ECO:0000313" key="2">
    <source>
        <dbReference type="Proteomes" id="UP001596413"/>
    </source>
</evidence>
<protein>
    <submittedName>
        <fullName evidence="1">DUF2785 domain-containing protein</fullName>
    </submittedName>
</protein>
<dbReference type="InterPro" id="IPR021247">
    <property type="entry name" value="DUF2785"/>
</dbReference>
<dbReference type="RefSeq" id="WP_386414787.1">
    <property type="nucleotide sequence ID" value="NZ_JBHSZO010000019.1"/>
</dbReference>
<accession>A0ABW2GEM0</accession>
<name>A0ABW2GEM0_9ACTN</name>